<dbReference type="PANTHER" id="PTHR12967:SF0">
    <property type="entry name" value="PROTEIN SHQ1 HOMOLOG"/>
    <property type="match status" value="1"/>
</dbReference>
<dbReference type="AlphaFoldDB" id="A0A9P0E741"/>
<evidence type="ECO:0000256" key="3">
    <source>
        <dbReference type="SAM" id="MobiDB-lite"/>
    </source>
</evidence>
<feature type="compositionally biased region" description="Acidic residues" evidence="3">
    <location>
        <begin position="452"/>
        <end position="461"/>
    </location>
</feature>
<dbReference type="EMBL" id="OV725077">
    <property type="protein sequence ID" value="CAH1391103.1"/>
    <property type="molecule type" value="Genomic_DNA"/>
</dbReference>
<sequence>MLTPFFELSQTDSEVLLVIKAPLANVSDAELTVNGDTIIFYCSPYYLRLHLPGKVVETEDDTGKYNCDGQEFLFSFFKENKNEHFPDLDMIGKLLVPKKKHTIKPVIEDCSPSEDAPDSESDDDSLGYIKQEIFNNNSSCAKFGFANKGQGIGNHLSLEFNEILDFTDFENTSSDERSSLREADEKNKFSEDHYLADLMEGCDEINGLVYWKPAWADSADDKVKFSREEMELFRTLGNRDYLLDEWEKKTALFSLVDILFAFAYNHRTTLGEYSVESAWTINKLSATLSWFQSFKTLKDVKLSCMRRSLVFPLYRHWDLSQEVLKDTINILKSGRRQLLKCFIAIYKMFNSSEPRYLLNELYITDYCIWIQKVSEKKIKKLGYLFEKEEVSKNDIGFELVELEAAALMVQEETESELVDQLKEMKIREDNNETSESDTDSSSSESSASTSLDSDDLSSSED</sequence>
<comment type="similarity">
    <text evidence="1">Belongs to the SHQ1 family.</text>
</comment>
<feature type="region of interest" description="Disordered" evidence="3">
    <location>
        <begin position="419"/>
        <end position="461"/>
    </location>
</feature>
<dbReference type="GO" id="GO:0005737">
    <property type="term" value="C:cytoplasm"/>
    <property type="evidence" value="ECO:0007669"/>
    <property type="project" value="TreeGrafter"/>
</dbReference>
<feature type="domain" description="CS" evidence="4">
    <location>
        <begin position="1"/>
        <end position="89"/>
    </location>
</feature>
<dbReference type="Proteomes" id="UP001152798">
    <property type="component" value="Chromosome 1"/>
</dbReference>
<evidence type="ECO:0000256" key="1">
    <source>
        <dbReference type="ARBA" id="ARBA00005607"/>
    </source>
</evidence>
<reference evidence="5" key="1">
    <citation type="submission" date="2022-01" db="EMBL/GenBank/DDBJ databases">
        <authorList>
            <person name="King R."/>
        </authorList>
    </citation>
    <scope>NUCLEOTIDE SEQUENCE</scope>
</reference>
<evidence type="ECO:0000256" key="2">
    <source>
        <dbReference type="ARBA" id="ARBA00013750"/>
    </source>
</evidence>
<evidence type="ECO:0000259" key="4">
    <source>
        <dbReference type="PROSITE" id="PS51203"/>
    </source>
</evidence>
<dbReference type="OrthoDB" id="73639at2759"/>
<dbReference type="PANTHER" id="PTHR12967">
    <property type="entry name" value="PROTEIN SHQ1 HOMOLOG"/>
    <property type="match status" value="1"/>
</dbReference>
<dbReference type="Pfam" id="PF04925">
    <property type="entry name" value="SHQ1"/>
    <property type="match status" value="1"/>
</dbReference>
<dbReference type="GO" id="GO:0005654">
    <property type="term" value="C:nucleoplasm"/>
    <property type="evidence" value="ECO:0007669"/>
    <property type="project" value="TreeGrafter"/>
</dbReference>
<proteinExistence type="inferred from homology"/>
<dbReference type="InterPro" id="IPR048696">
    <property type="entry name" value="SHQ1-like_CS"/>
</dbReference>
<feature type="compositionally biased region" description="Low complexity" evidence="3">
    <location>
        <begin position="439"/>
        <end position="451"/>
    </location>
</feature>
<organism evidence="5 6">
    <name type="scientific">Nezara viridula</name>
    <name type="common">Southern green stink bug</name>
    <name type="synonym">Cimex viridulus</name>
    <dbReference type="NCBI Taxonomy" id="85310"/>
    <lineage>
        <taxon>Eukaryota</taxon>
        <taxon>Metazoa</taxon>
        <taxon>Ecdysozoa</taxon>
        <taxon>Arthropoda</taxon>
        <taxon>Hexapoda</taxon>
        <taxon>Insecta</taxon>
        <taxon>Pterygota</taxon>
        <taxon>Neoptera</taxon>
        <taxon>Paraneoptera</taxon>
        <taxon>Hemiptera</taxon>
        <taxon>Heteroptera</taxon>
        <taxon>Panheteroptera</taxon>
        <taxon>Pentatomomorpha</taxon>
        <taxon>Pentatomoidea</taxon>
        <taxon>Pentatomidae</taxon>
        <taxon>Pentatominae</taxon>
        <taxon>Nezara</taxon>
    </lineage>
</organism>
<dbReference type="InterPro" id="IPR008978">
    <property type="entry name" value="HSP20-like_chaperone"/>
</dbReference>
<dbReference type="GO" id="GO:0051082">
    <property type="term" value="F:unfolded protein binding"/>
    <property type="evidence" value="ECO:0007669"/>
    <property type="project" value="TreeGrafter"/>
</dbReference>
<feature type="compositionally biased region" description="Basic and acidic residues" evidence="3">
    <location>
        <begin position="419"/>
        <end position="430"/>
    </location>
</feature>
<dbReference type="InterPro" id="IPR007009">
    <property type="entry name" value="Shq1_C"/>
</dbReference>
<dbReference type="Pfam" id="PF21413">
    <property type="entry name" value="SHQ1-like_CS"/>
    <property type="match status" value="1"/>
</dbReference>
<evidence type="ECO:0000313" key="6">
    <source>
        <dbReference type="Proteomes" id="UP001152798"/>
    </source>
</evidence>
<protein>
    <recommendedName>
        <fullName evidence="2">Protein SHQ1 homolog</fullName>
    </recommendedName>
</protein>
<keyword evidence="6" id="KW-1185">Reference proteome</keyword>
<dbReference type="GO" id="GO:0000493">
    <property type="term" value="P:box H/ACA snoRNP assembly"/>
    <property type="evidence" value="ECO:0007669"/>
    <property type="project" value="InterPro"/>
</dbReference>
<gene>
    <name evidence="5" type="ORF">NEZAVI_LOCUS2186</name>
</gene>
<dbReference type="InterPro" id="IPR039742">
    <property type="entry name" value="Shq1"/>
</dbReference>
<dbReference type="InterPro" id="IPR007052">
    <property type="entry name" value="CS_dom"/>
</dbReference>
<evidence type="ECO:0000313" key="5">
    <source>
        <dbReference type="EMBL" id="CAH1391103.1"/>
    </source>
</evidence>
<dbReference type="Gene3D" id="2.60.40.790">
    <property type="match status" value="1"/>
</dbReference>
<dbReference type="PROSITE" id="PS51203">
    <property type="entry name" value="CS"/>
    <property type="match status" value="1"/>
</dbReference>
<accession>A0A9P0E741</accession>
<dbReference type="SUPFAM" id="SSF49764">
    <property type="entry name" value="HSP20-like chaperones"/>
    <property type="match status" value="1"/>
</dbReference>
<name>A0A9P0E741_NEZVI</name>